<keyword evidence="3" id="KW-0472">Membrane</keyword>
<dbReference type="Pfam" id="PF00501">
    <property type="entry name" value="AMP-binding"/>
    <property type="match status" value="1"/>
</dbReference>
<protein>
    <submittedName>
        <fullName evidence="6">Uncharacterized protein</fullName>
    </submittedName>
</protein>
<gene>
    <name evidence="6" type="ORF">PVAND_001087</name>
</gene>
<organism evidence="6 7">
    <name type="scientific">Polypedilum vanderplanki</name>
    <name type="common">Sleeping chironomid midge</name>
    <dbReference type="NCBI Taxonomy" id="319348"/>
    <lineage>
        <taxon>Eukaryota</taxon>
        <taxon>Metazoa</taxon>
        <taxon>Ecdysozoa</taxon>
        <taxon>Arthropoda</taxon>
        <taxon>Hexapoda</taxon>
        <taxon>Insecta</taxon>
        <taxon>Pterygota</taxon>
        <taxon>Neoptera</taxon>
        <taxon>Endopterygota</taxon>
        <taxon>Diptera</taxon>
        <taxon>Nematocera</taxon>
        <taxon>Chironomoidea</taxon>
        <taxon>Chironomidae</taxon>
        <taxon>Chironominae</taxon>
        <taxon>Polypedilum</taxon>
        <taxon>Polypedilum</taxon>
    </lineage>
</organism>
<feature type="domain" description="AMP-dependent synthetase/ligase" evidence="4">
    <location>
        <begin position="36"/>
        <end position="389"/>
    </location>
</feature>
<sequence>MFKPTYDKATKVWSGPKVPPIFNPDQNLGQLIVKVLEQTPDAVTQISADTNVSVTCGEMRERILKFAVHLNNLGLKQGDVIGVVAGNTENIAPTVFACFFLGLPVNPLTPVMVKSNIVQMYSKTKPKLIFCDEKNLKIVQNSVDMMKSEAKIYTVMEKVENYECVTEILKENVNFDEFIFPKVDPNTTLIILCSSGTSGPLKGICKSHREVLSAMFPLYDRYLMNNPRFYVISAVFWASGFHFLLMTSLFNYTRIITAEPYEPKRFVDILVKYKINSLMTPPFMIINLVQNDAFQILEHMRLWFFAGAIVTKEIFKKLRPFIPNAMFVNGYGISEVNLLAINYEMKKPESSGYPVQNVDIMIADDEGNALENYQNGEIYAKVPIRFTEYFGEPEVTEKSFHGEWFKTGDVGHFDDEGFLYVVERKKDMIRFQGYHIIPSEIEAIINEIKGVMSSCVVGVEDKITGVDFIHAFVIVDEFCKITEQEIEDYVRKRVIDQKRIRGGVHFVKSFPLGITGKVDRKKVKEIAENFSKEAT</sequence>
<feature type="transmembrane region" description="Helical" evidence="3">
    <location>
        <begin position="229"/>
        <end position="250"/>
    </location>
</feature>
<dbReference type="GO" id="GO:0046949">
    <property type="term" value="P:fatty-acyl-CoA biosynthetic process"/>
    <property type="evidence" value="ECO:0007669"/>
    <property type="project" value="TreeGrafter"/>
</dbReference>
<dbReference type="Gene3D" id="3.40.50.12780">
    <property type="entry name" value="N-terminal domain of ligase-like"/>
    <property type="match status" value="1"/>
</dbReference>
<dbReference type="FunFam" id="3.40.50.12780:FF:000025">
    <property type="entry name" value="luciferin 4-monooxygenase"/>
    <property type="match status" value="1"/>
</dbReference>
<keyword evidence="2" id="KW-0576">Peroxisome</keyword>
<dbReference type="GO" id="GO:0005777">
    <property type="term" value="C:peroxisome"/>
    <property type="evidence" value="ECO:0007669"/>
    <property type="project" value="UniProtKB-SubCell"/>
</dbReference>
<dbReference type="InterPro" id="IPR020845">
    <property type="entry name" value="AMP-binding_CS"/>
</dbReference>
<dbReference type="PROSITE" id="PS00455">
    <property type="entry name" value="AMP_BINDING"/>
    <property type="match status" value="1"/>
</dbReference>
<feature type="domain" description="AMP-binding enzyme C-terminal" evidence="5">
    <location>
        <begin position="440"/>
        <end position="517"/>
    </location>
</feature>
<dbReference type="InterPro" id="IPR045851">
    <property type="entry name" value="AMP-bd_C_sf"/>
</dbReference>
<keyword evidence="3" id="KW-1133">Transmembrane helix</keyword>
<reference evidence="6" key="1">
    <citation type="submission" date="2021-03" db="EMBL/GenBank/DDBJ databases">
        <title>Chromosome level genome of the anhydrobiotic midge Polypedilum vanderplanki.</title>
        <authorList>
            <person name="Yoshida Y."/>
            <person name="Kikawada T."/>
            <person name="Gusev O."/>
        </authorList>
    </citation>
    <scope>NUCLEOTIDE SEQUENCE</scope>
    <source>
        <strain evidence="6">NIAS01</strain>
        <tissue evidence="6">Whole body or cell culture</tissue>
    </source>
</reference>
<keyword evidence="7" id="KW-1185">Reference proteome</keyword>
<dbReference type="InterPro" id="IPR000873">
    <property type="entry name" value="AMP-dep_synth/lig_dom"/>
</dbReference>
<comment type="caution">
    <text evidence="6">The sequence shown here is derived from an EMBL/GenBank/DDBJ whole genome shotgun (WGS) entry which is preliminary data.</text>
</comment>
<dbReference type="PANTHER" id="PTHR24096:SF353">
    <property type="entry name" value="GH16244P-RELATED"/>
    <property type="match status" value="1"/>
</dbReference>
<accession>A0A9J6BM94</accession>
<dbReference type="Proteomes" id="UP001107558">
    <property type="component" value="Chromosome 3"/>
</dbReference>
<dbReference type="InterPro" id="IPR042099">
    <property type="entry name" value="ANL_N_sf"/>
</dbReference>
<evidence type="ECO:0000313" key="6">
    <source>
        <dbReference type="EMBL" id="KAG5670853.1"/>
    </source>
</evidence>
<keyword evidence="3" id="KW-0812">Transmembrane</keyword>
<dbReference type="GO" id="GO:0004467">
    <property type="term" value="F:long-chain fatty acid-CoA ligase activity"/>
    <property type="evidence" value="ECO:0007669"/>
    <property type="project" value="TreeGrafter"/>
</dbReference>
<dbReference type="PANTHER" id="PTHR24096">
    <property type="entry name" value="LONG-CHAIN-FATTY-ACID--COA LIGASE"/>
    <property type="match status" value="1"/>
</dbReference>
<dbReference type="InterPro" id="IPR025110">
    <property type="entry name" value="AMP-bd_C"/>
</dbReference>
<evidence type="ECO:0000256" key="1">
    <source>
        <dbReference type="ARBA" id="ARBA00004275"/>
    </source>
</evidence>
<dbReference type="EMBL" id="JADBJN010000003">
    <property type="protein sequence ID" value="KAG5670853.1"/>
    <property type="molecule type" value="Genomic_DNA"/>
</dbReference>
<dbReference type="SUPFAM" id="SSF56801">
    <property type="entry name" value="Acetyl-CoA synthetase-like"/>
    <property type="match status" value="1"/>
</dbReference>
<dbReference type="OrthoDB" id="10253869at2759"/>
<name>A0A9J6BM94_POLVA</name>
<evidence type="ECO:0000256" key="3">
    <source>
        <dbReference type="SAM" id="Phobius"/>
    </source>
</evidence>
<evidence type="ECO:0000313" key="7">
    <source>
        <dbReference type="Proteomes" id="UP001107558"/>
    </source>
</evidence>
<evidence type="ECO:0000256" key="2">
    <source>
        <dbReference type="ARBA" id="ARBA00023140"/>
    </source>
</evidence>
<dbReference type="AlphaFoldDB" id="A0A9J6BM94"/>
<evidence type="ECO:0000259" key="4">
    <source>
        <dbReference type="Pfam" id="PF00501"/>
    </source>
</evidence>
<dbReference type="Gene3D" id="3.30.300.30">
    <property type="match status" value="1"/>
</dbReference>
<comment type="subcellular location">
    <subcellularLocation>
        <location evidence="1">Peroxisome</location>
    </subcellularLocation>
</comment>
<proteinExistence type="predicted"/>
<evidence type="ECO:0000259" key="5">
    <source>
        <dbReference type="Pfam" id="PF13193"/>
    </source>
</evidence>
<dbReference type="Pfam" id="PF13193">
    <property type="entry name" value="AMP-binding_C"/>
    <property type="match status" value="1"/>
</dbReference>